<name>A0A7Y9WCP0_9BURK</name>
<organism evidence="1 2">
    <name type="scientific">Paraburkholderia bryophila</name>
    <dbReference type="NCBI Taxonomy" id="420952"/>
    <lineage>
        <taxon>Bacteria</taxon>
        <taxon>Pseudomonadati</taxon>
        <taxon>Pseudomonadota</taxon>
        <taxon>Betaproteobacteria</taxon>
        <taxon>Burkholderiales</taxon>
        <taxon>Burkholderiaceae</taxon>
        <taxon>Paraburkholderia</taxon>
    </lineage>
</organism>
<reference evidence="1 2" key="1">
    <citation type="submission" date="2020-07" db="EMBL/GenBank/DDBJ databases">
        <title>Exploring microbial biodiversity for novel pathways involved in the catabolism of aromatic compounds derived from lignin.</title>
        <authorList>
            <person name="Elkins J."/>
        </authorList>
    </citation>
    <scope>NUCLEOTIDE SEQUENCE [LARGE SCALE GENOMIC DNA]</scope>
    <source>
        <strain evidence="1 2">H2C3B</strain>
    </source>
</reference>
<accession>A0A7Y9WCP0</accession>
<evidence type="ECO:0000313" key="1">
    <source>
        <dbReference type="EMBL" id="NYH17803.1"/>
    </source>
</evidence>
<dbReference type="Proteomes" id="UP000572540">
    <property type="component" value="Unassembled WGS sequence"/>
</dbReference>
<protein>
    <submittedName>
        <fullName evidence="1">Uncharacterized protein</fullName>
    </submittedName>
</protein>
<gene>
    <name evidence="1" type="ORF">GGD41_005031</name>
</gene>
<sequence>MTSAPMRSIFAISVAMLLCASGPAQRRRIDGVERARAHRFIDAPRVRADVDGHDQDRARRARHDAACGLDPVDVRHHQVHQHDVGPLRGAEIDRLLSVLRDP</sequence>
<evidence type="ECO:0000313" key="2">
    <source>
        <dbReference type="Proteomes" id="UP000572540"/>
    </source>
</evidence>
<dbReference type="EMBL" id="JACCAU010000001">
    <property type="protein sequence ID" value="NYH17803.1"/>
    <property type="molecule type" value="Genomic_DNA"/>
</dbReference>
<dbReference type="AlphaFoldDB" id="A0A7Y9WCP0"/>
<proteinExistence type="predicted"/>
<comment type="caution">
    <text evidence="1">The sequence shown here is derived from an EMBL/GenBank/DDBJ whole genome shotgun (WGS) entry which is preliminary data.</text>
</comment>